<dbReference type="PRINTS" id="PR00080">
    <property type="entry name" value="SDRFAMILY"/>
</dbReference>
<evidence type="ECO:0000313" key="4">
    <source>
        <dbReference type="EMBL" id="CAH9093715.1"/>
    </source>
</evidence>
<evidence type="ECO:0000256" key="3">
    <source>
        <dbReference type="SAM" id="SignalP"/>
    </source>
</evidence>
<proteinExistence type="inferred from homology"/>
<protein>
    <submittedName>
        <fullName evidence="4">Uncharacterized protein</fullName>
    </submittedName>
</protein>
<dbReference type="AlphaFoldDB" id="A0AAV0D6B8"/>
<evidence type="ECO:0000256" key="1">
    <source>
        <dbReference type="ARBA" id="ARBA00006484"/>
    </source>
</evidence>
<comment type="caution">
    <text evidence="4">The sequence shown here is derived from an EMBL/GenBank/DDBJ whole genome shotgun (WGS) entry which is preliminary data.</text>
</comment>
<keyword evidence="5" id="KW-1185">Reference proteome</keyword>
<dbReference type="PANTHER" id="PTHR43180:SF30">
    <property type="entry name" value="MOMILACTONE A SYNTHASE"/>
    <property type="match status" value="1"/>
</dbReference>
<organism evidence="4 5">
    <name type="scientific">Cuscuta epithymum</name>
    <dbReference type="NCBI Taxonomy" id="186058"/>
    <lineage>
        <taxon>Eukaryota</taxon>
        <taxon>Viridiplantae</taxon>
        <taxon>Streptophyta</taxon>
        <taxon>Embryophyta</taxon>
        <taxon>Tracheophyta</taxon>
        <taxon>Spermatophyta</taxon>
        <taxon>Magnoliopsida</taxon>
        <taxon>eudicotyledons</taxon>
        <taxon>Gunneridae</taxon>
        <taxon>Pentapetalae</taxon>
        <taxon>asterids</taxon>
        <taxon>lamiids</taxon>
        <taxon>Solanales</taxon>
        <taxon>Convolvulaceae</taxon>
        <taxon>Cuscuteae</taxon>
        <taxon>Cuscuta</taxon>
        <taxon>Cuscuta subgen. Cuscuta</taxon>
    </lineage>
</organism>
<evidence type="ECO:0000313" key="5">
    <source>
        <dbReference type="Proteomes" id="UP001152523"/>
    </source>
</evidence>
<dbReference type="PRINTS" id="PR00081">
    <property type="entry name" value="GDHRDH"/>
</dbReference>
<sequence length="168" mass="17678">MIKAIPSAKIYALQMLSFLLCDVTNESCVQNASESTVSAHGKLDIMVNNAGIMGITKAPDSLDGDATDFTHVFHVIVVGAFLGTKPAAQVMKPAQLGSIINKSGICSIISGTGPHGYTCLKHAVLGLTRNTALDLGQYGIWVNCVSPYTVPTSMSRALSGIFGFCRGR</sequence>
<keyword evidence="2" id="KW-0560">Oxidoreductase</keyword>
<dbReference type="Pfam" id="PF13561">
    <property type="entry name" value="adh_short_C2"/>
    <property type="match status" value="1"/>
</dbReference>
<feature type="signal peptide" evidence="3">
    <location>
        <begin position="1"/>
        <end position="21"/>
    </location>
</feature>
<evidence type="ECO:0000256" key="2">
    <source>
        <dbReference type="ARBA" id="ARBA00023002"/>
    </source>
</evidence>
<dbReference type="InterPro" id="IPR036291">
    <property type="entry name" value="NAD(P)-bd_dom_sf"/>
</dbReference>
<dbReference type="Gene3D" id="3.40.50.720">
    <property type="entry name" value="NAD(P)-binding Rossmann-like Domain"/>
    <property type="match status" value="1"/>
</dbReference>
<dbReference type="GO" id="GO:0016491">
    <property type="term" value="F:oxidoreductase activity"/>
    <property type="evidence" value="ECO:0007669"/>
    <property type="project" value="UniProtKB-KW"/>
</dbReference>
<dbReference type="InterPro" id="IPR002347">
    <property type="entry name" value="SDR_fam"/>
</dbReference>
<keyword evidence="3" id="KW-0732">Signal</keyword>
<dbReference type="Proteomes" id="UP001152523">
    <property type="component" value="Unassembled WGS sequence"/>
</dbReference>
<dbReference type="EMBL" id="CAMAPF010000078">
    <property type="protein sequence ID" value="CAH9093715.1"/>
    <property type="molecule type" value="Genomic_DNA"/>
</dbReference>
<dbReference type="PANTHER" id="PTHR43180">
    <property type="entry name" value="3-OXOACYL-(ACYL-CARRIER-PROTEIN) REDUCTASE (AFU_ORTHOLOGUE AFUA_6G11210)"/>
    <property type="match status" value="1"/>
</dbReference>
<reference evidence="4" key="1">
    <citation type="submission" date="2022-07" db="EMBL/GenBank/DDBJ databases">
        <authorList>
            <person name="Macas J."/>
            <person name="Novak P."/>
            <person name="Neumann P."/>
        </authorList>
    </citation>
    <scope>NUCLEOTIDE SEQUENCE</scope>
</reference>
<comment type="similarity">
    <text evidence="1">Belongs to the short-chain dehydrogenases/reductases (SDR) family.</text>
</comment>
<feature type="chain" id="PRO_5043897391" evidence="3">
    <location>
        <begin position="22"/>
        <end position="168"/>
    </location>
</feature>
<gene>
    <name evidence="4" type="ORF">CEPIT_LOCUS12637</name>
</gene>
<dbReference type="SUPFAM" id="SSF51735">
    <property type="entry name" value="NAD(P)-binding Rossmann-fold domains"/>
    <property type="match status" value="1"/>
</dbReference>
<accession>A0AAV0D6B8</accession>
<name>A0AAV0D6B8_9ASTE</name>